<reference evidence="1" key="3">
    <citation type="journal article" date="2017" name="Nature">
        <title>Genome sequence of the progenitor of the wheat D genome Aegilops tauschii.</title>
        <authorList>
            <person name="Luo M.C."/>
            <person name="Gu Y.Q."/>
            <person name="Puiu D."/>
            <person name="Wang H."/>
            <person name="Twardziok S.O."/>
            <person name="Deal K.R."/>
            <person name="Huo N."/>
            <person name="Zhu T."/>
            <person name="Wang L."/>
            <person name="Wang Y."/>
            <person name="McGuire P.E."/>
            <person name="Liu S."/>
            <person name="Long H."/>
            <person name="Ramasamy R.K."/>
            <person name="Rodriguez J.C."/>
            <person name="Van S.L."/>
            <person name="Yuan L."/>
            <person name="Wang Z."/>
            <person name="Xia Z."/>
            <person name="Xiao L."/>
            <person name="Anderson O.D."/>
            <person name="Ouyang S."/>
            <person name="Liang Y."/>
            <person name="Zimin A.V."/>
            <person name="Pertea G."/>
            <person name="Qi P."/>
            <person name="Bennetzen J.L."/>
            <person name="Dai X."/>
            <person name="Dawson M.W."/>
            <person name="Muller H.G."/>
            <person name="Kugler K."/>
            <person name="Rivarola-Duarte L."/>
            <person name="Spannagl M."/>
            <person name="Mayer K.F.X."/>
            <person name="Lu F.H."/>
            <person name="Bevan M.W."/>
            <person name="Leroy P."/>
            <person name="Li P."/>
            <person name="You F.M."/>
            <person name="Sun Q."/>
            <person name="Liu Z."/>
            <person name="Lyons E."/>
            <person name="Wicker T."/>
            <person name="Salzberg S.L."/>
            <person name="Devos K.M."/>
            <person name="Dvorak J."/>
        </authorList>
    </citation>
    <scope>NUCLEOTIDE SEQUENCE [LARGE SCALE GENOMIC DNA]</scope>
    <source>
        <strain evidence="1">cv. AL8/78</strain>
    </source>
</reference>
<dbReference type="Gramene" id="AET3Gv20416100.10">
    <property type="protein sequence ID" value="AET3Gv20416100.10"/>
    <property type="gene ID" value="AET3Gv20416100"/>
</dbReference>
<dbReference type="EnsemblPlants" id="AET3Gv20416100.10">
    <property type="protein sequence ID" value="AET3Gv20416100.10"/>
    <property type="gene ID" value="AET3Gv20416100"/>
</dbReference>
<dbReference type="Gramene" id="AET3Gv20416100.3">
    <property type="protein sequence ID" value="AET3Gv20416100.3"/>
    <property type="gene ID" value="AET3Gv20416100"/>
</dbReference>
<reference evidence="2" key="2">
    <citation type="journal article" date="2017" name="Nat. Plants">
        <title>The Aegilops tauschii genome reveals multiple impacts of transposons.</title>
        <authorList>
            <person name="Zhao G."/>
            <person name="Zou C."/>
            <person name="Li K."/>
            <person name="Wang K."/>
            <person name="Li T."/>
            <person name="Gao L."/>
            <person name="Zhang X."/>
            <person name="Wang H."/>
            <person name="Yang Z."/>
            <person name="Liu X."/>
            <person name="Jiang W."/>
            <person name="Mao L."/>
            <person name="Kong X."/>
            <person name="Jiao Y."/>
            <person name="Jia J."/>
        </authorList>
    </citation>
    <scope>NUCLEOTIDE SEQUENCE [LARGE SCALE GENOMIC DNA]</scope>
    <source>
        <strain evidence="2">cv. AL8/78</strain>
    </source>
</reference>
<reference evidence="1" key="4">
    <citation type="submission" date="2019-03" db="UniProtKB">
        <authorList>
            <consortium name="EnsemblPlants"/>
        </authorList>
    </citation>
    <scope>IDENTIFICATION</scope>
</reference>
<dbReference type="Gramene" id="AET3Gv20416100.2">
    <property type="protein sequence ID" value="AET3Gv20416100.2"/>
    <property type="gene ID" value="AET3Gv20416100"/>
</dbReference>
<keyword evidence="2" id="KW-1185">Reference proteome</keyword>
<organism evidence="1 2">
    <name type="scientific">Aegilops tauschii subsp. strangulata</name>
    <name type="common">Goatgrass</name>
    <dbReference type="NCBI Taxonomy" id="200361"/>
    <lineage>
        <taxon>Eukaryota</taxon>
        <taxon>Viridiplantae</taxon>
        <taxon>Streptophyta</taxon>
        <taxon>Embryophyta</taxon>
        <taxon>Tracheophyta</taxon>
        <taxon>Spermatophyta</taxon>
        <taxon>Magnoliopsida</taxon>
        <taxon>Liliopsida</taxon>
        <taxon>Poales</taxon>
        <taxon>Poaceae</taxon>
        <taxon>BOP clade</taxon>
        <taxon>Pooideae</taxon>
        <taxon>Triticodae</taxon>
        <taxon>Triticeae</taxon>
        <taxon>Triticinae</taxon>
        <taxon>Aegilops</taxon>
    </lineage>
</organism>
<accession>A0A453EPE8</accession>
<dbReference type="Proteomes" id="UP000015105">
    <property type="component" value="Chromosome 3D"/>
</dbReference>
<dbReference type="Gramene" id="AET3Gv20416100.15">
    <property type="protein sequence ID" value="AET3Gv20416100.15"/>
    <property type="gene ID" value="AET3Gv20416100"/>
</dbReference>
<dbReference type="PANTHER" id="PTHR47482">
    <property type="entry name" value="OS11G0632001 PROTEIN"/>
    <property type="match status" value="1"/>
</dbReference>
<reference evidence="2" key="1">
    <citation type="journal article" date="2014" name="Science">
        <title>Ancient hybridizations among the ancestral genomes of bread wheat.</title>
        <authorList>
            <consortium name="International Wheat Genome Sequencing Consortium,"/>
            <person name="Marcussen T."/>
            <person name="Sandve S.R."/>
            <person name="Heier L."/>
            <person name="Spannagl M."/>
            <person name="Pfeifer M."/>
            <person name="Jakobsen K.S."/>
            <person name="Wulff B.B."/>
            <person name="Steuernagel B."/>
            <person name="Mayer K.F."/>
            <person name="Olsen O.A."/>
        </authorList>
    </citation>
    <scope>NUCLEOTIDE SEQUENCE [LARGE SCALE GENOMIC DNA]</scope>
    <source>
        <strain evidence="2">cv. AL8/78</strain>
    </source>
</reference>
<proteinExistence type="predicted"/>
<dbReference type="EnsemblPlants" id="AET3Gv20416100.16">
    <property type="protein sequence ID" value="AET3Gv20416100.16"/>
    <property type="gene ID" value="AET3Gv20416100"/>
</dbReference>
<dbReference type="EnsemblPlants" id="AET3Gv20416100.2">
    <property type="protein sequence ID" value="AET3Gv20416100.2"/>
    <property type="gene ID" value="AET3Gv20416100"/>
</dbReference>
<reference evidence="1" key="5">
    <citation type="journal article" date="2021" name="G3 (Bethesda)">
        <title>Aegilops tauschii genome assembly Aet v5.0 features greater sequence contiguity and improved annotation.</title>
        <authorList>
            <person name="Wang L."/>
            <person name="Zhu T."/>
            <person name="Rodriguez J.C."/>
            <person name="Deal K.R."/>
            <person name="Dubcovsky J."/>
            <person name="McGuire P.E."/>
            <person name="Lux T."/>
            <person name="Spannagl M."/>
            <person name="Mayer K.F.X."/>
            <person name="Baldrich P."/>
            <person name="Meyers B.C."/>
            <person name="Huo N."/>
            <person name="Gu Y.Q."/>
            <person name="Zhou H."/>
            <person name="Devos K.M."/>
            <person name="Bennetzen J.L."/>
            <person name="Unver T."/>
            <person name="Budak H."/>
            <person name="Gulick P.J."/>
            <person name="Galiba G."/>
            <person name="Kalapos B."/>
            <person name="Nelson D.R."/>
            <person name="Li P."/>
            <person name="You F.M."/>
            <person name="Luo M.C."/>
            <person name="Dvorak J."/>
        </authorList>
    </citation>
    <scope>NUCLEOTIDE SEQUENCE [LARGE SCALE GENOMIC DNA]</scope>
    <source>
        <strain evidence="1">cv. AL8/78</strain>
    </source>
</reference>
<dbReference type="EnsemblPlants" id="AET3Gv20416100.3">
    <property type="protein sequence ID" value="AET3Gv20416100.3"/>
    <property type="gene ID" value="AET3Gv20416100"/>
</dbReference>
<dbReference type="Gramene" id="AET3Gv20416100.16">
    <property type="protein sequence ID" value="AET3Gv20416100.16"/>
    <property type="gene ID" value="AET3Gv20416100"/>
</dbReference>
<dbReference type="EnsemblPlants" id="AET3Gv20416100.5">
    <property type="protein sequence ID" value="AET3Gv20416100.5"/>
    <property type="gene ID" value="AET3Gv20416100"/>
</dbReference>
<evidence type="ECO:0000313" key="2">
    <source>
        <dbReference type="Proteomes" id="UP000015105"/>
    </source>
</evidence>
<dbReference type="EnsemblPlants" id="AET3Gv20416100.13">
    <property type="protein sequence ID" value="AET3Gv20416100.13"/>
    <property type="gene ID" value="AET3Gv20416100"/>
</dbReference>
<protein>
    <submittedName>
        <fullName evidence="1">Uncharacterized protein</fullName>
    </submittedName>
</protein>
<dbReference type="Gramene" id="AET3Gv20416100.5">
    <property type="protein sequence ID" value="AET3Gv20416100.5"/>
    <property type="gene ID" value="AET3Gv20416100"/>
</dbReference>
<dbReference type="AlphaFoldDB" id="A0A453EPE8"/>
<name>A0A453EPE8_AEGTS</name>
<dbReference type="EnsemblPlants" id="AET3Gv20416100.15">
    <property type="protein sequence ID" value="AET3Gv20416100.15"/>
    <property type="gene ID" value="AET3Gv20416100"/>
</dbReference>
<dbReference type="PANTHER" id="PTHR47482:SF5">
    <property type="entry name" value="FAR1 DOMAIN-CONTAINING PROTEIN"/>
    <property type="match status" value="1"/>
</dbReference>
<dbReference type="Gramene" id="AET3Gv20416100.13">
    <property type="protein sequence ID" value="AET3Gv20416100.13"/>
    <property type="gene ID" value="AET3Gv20416100"/>
</dbReference>
<evidence type="ECO:0000313" key="1">
    <source>
        <dbReference type="EnsemblPlants" id="AET3Gv20416100.2"/>
    </source>
</evidence>
<sequence>MEACTFYNLFSWEVGFGIRYGKSRLKPDKRKTMQEIVSGCSAKLILKFVTQYMRLQFDTQAEEGYKEKPTEIVSVCHIQCRVRHTQAGSRESAAWLYS</sequence>